<dbReference type="EMBL" id="BAAAZE010000014">
    <property type="protein sequence ID" value="GAA4032743.1"/>
    <property type="molecule type" value="Genomic_DNA"/>
</dbReference>
<reference evidence="2" key="1">
    <citation type="journal article" date="2019" name="Int. J. Syst. Evol. Microbiol.">
        <title>The Global Catalogue of Microorganisms (GCM) 10K type strain sequencing project: providing services to taxonomists for standard genome sequencing and annotation.</title>
        <authorList>
            <consortium name="The Broad Institute Genomics Platform"/>
            <consortium name="The Broad Institute Genome Sequencing Center for Infectious Disease"/>
            <person name="Wu L."/>
            <person name="Ma J."/>
        </authorList>
    </citation>
    <scope>NUCLEOTIDE SEQUENCE [LARGE SCALE GENOMIC DNA]</scope>
    <source>
        <strain evidence="2">JCM 16673</strain>
    </source>
</reference>
<proteinExistence type="predicted"/>
<keyword evidence="2" id="KW-1185">Reference proteome</keyword>
<name>A0ABP7TXH6_9BURK</name>
<sequence length="152" mass="16975">MTGNPWLDGLMSSSLQQSINPWSFLFKPSGQIGLFNVSMKSGDPEMERNIIENVASYGRQLGRLNDVMSVLINHMPINGLTPDERHALAAFKALSQQIDAAKAGMVIPDEQSIDKMIDGLAYLKMNSPDTYRRLTDRLQKLTMDSRVRPLPP</sequence>
<comment type="caution">
    <text evidence="1">The sequence shown here is derived from an EMBL/GenBank/DDBJ whole genome shotgun (WGS) entry which is preliminary data.</text>
</comment>
<organism evidence="1 2">
    <name type="scientific">Actimicrobium antarcticum</name>
    <dbReference type="NCBI Taxonomy" id="1051899"/>
    <lineage>
        <taxon>Bacteria</taxon>
        <taxon>Pseudomonadati</taxon>
        <taxon>Pseudomonadota</taxon>
        <taxon>Betaproteobacteria</taxon>
        <taxon>Burkholderiales</taxon>
        <taxon>Oxalobacteraceae</taxon>
        <taxon>Actimicrobium</taxon>
    </lineage>
</organism>
<evidence type="ECO:0000313" key="1">
    <source>
        <dbReference type="EMBL" id="GAA4032743.1"/>
    </source>
</evidence>
<dbReference type="RefSeq" id="WP_344765288.1">
    <property type="nucleotide sequence ID" value="NZ_BAAAZE010000014.1"/>
</dbReference>
<protein>
    <submittedName>
        <fullName evidence="1">Uncharacterized protein</fullName>
    </submittedName>
</protein>
<accession>A0ABP7TXH6</accession>
<gene>
    <name evidence="1" type="ORF">GCM10022212_34690</name>
</gene>
<evidence type="ECO:0000313" key="2">
    <source>
        <dbReference type="Proteomes" id="UP001501353"/>
    </source>
</evidence>
<dbReference type="Proteomes" id="UP001501353">
    <property type="component" value="Unassembled WGS sequence"/>
</dbReference>